<comment type="caution">
    <text evidence="6">The sequence shown here is derived from an EMBL/GenBank/DDBJ whole genome shotgun (WGS) entry which is preliminary data.</text>
</comment>
<dbReference type="PRINTS" id="PR00039">
    <property type="entry name" value="HTHLYSR"/>
</dbReference>
<keyword evidence="4" id="KW-0804">Transcription</keyword>
<keyword evidence="3" id="KW-0238">DNA-binding</keyword>
<evidence type="ECO:0000313" key="7">
    <source>
        <dbReference type="Proteomes" id="UP000886804"/>
    </source>
</evidence>
<name>A0A9D2L8C5_9FIRM</name>
<dbReference type="GO" id="GO:0003677">
    <property type="term" value="F:DNA binding"/>
    <property type="evidence" value="ECO:0007669"/>
    <property type="project" value="UniProtKB-KW"/>
</dbReference>
<comment type="similarity">
    <text evidence="1">Belongs to the LysR transcriptional regulatory family.</text>
</comment>
<dbReference type="CDD" id="cd05466">
    <property type="entry name" value="PBP2_LTTR_substrate"/>
    <property type="match status" value="1"/>
</dbReference>
<dbReference type="PANTHER" id="PTHR30419">
    <property type="entry name" value="HTH-TYPE TRANSCRIPTIONAL REGULATOR YBHD"/>
    <property type="match status" value="1"/>
</dbReference>
<protein>
    <submittedName>
        <fullName evidence="6">LysR family transcriptional regulator</fullName>
    </submittedName>
</protein>
<dbReference type="AlphaFoldDB" id="A0A9D2L8C5"/>
<dbReference type="Proteomes" id="UP000886804">
    <property type="component" value="Unassembled WGS sequence"/>
</dbReference>
<evidence type="ECO:0000256" key="1">
    <source>
        <dbReference type="ARBA" id="ARBA00009437"/>
    </source>
</evidence>
<evidence type="ECO:0000256" key="4">
    <source>
        <dbReference type="ARBA" id="ARBA00023163"/>
    </source>
</evidence>
<reference evidence="6" key="1">
    <citation type="journal article" date="2021" name="PeerJ">
        <title>Extensive microbial diversity within the chicken gut microbiome revealed by metagenomics and culture.</title>
        <authorList>
            <person name="Gilroy R."/>
            <person name="Ravi A."/>
            <person name="Getino M."/>
            <person name="Pursley I."/>
            <person name="Horton D.L."/>
            <person name="Alikhan N.F."/>
            <person name="Baker D."/>
            <person name="Gharbi K."/>
            <person name="Hall N."/>
            <person name="Watson M."/>
            <person name="Adriaenssens E.M."/>
            <person name="Foster-Nyarko E."/>
            <person name="Jarju S."/>
            <person name="Secka A."/>
            <person name="Antonio M."/>
            <person name="Oren A."/>
            <person name="Chaudhuri R.R."/>
            <person name="La Ragione R."/>
            <person name="Hildebrand F."/>
            <person name="Pallen M.J."/>
        </authorList>
    </citation>
    <scope>NUCLEOTIDE SEQUENCE</scope>
    <source>
        <strain evidence="6">CHK188-4685</strain>
    </source>
</reference>
<dbReference type="Pfam" id="PF03466">
    <property type="entry name" value="LysR_substrate"/>
    <property type="match status" value="1"/>
</dbReference>
<dbReference type="FunFam" id="1.10.10.10:FF:000001">
    <property type="entry name" value="LysR family transcriptional regulator"/>
    <property type="match status" value="1"/>
</dbReference>
<accession>A0A9D2L8C5</accession>
<evidence type="ECO:0000256" key="3">
    <source>
        <dbReference type="ARBA" id="ARBA00023125"/>
    </source>
</evidence>
<dbReference type="Gene3D" id="1.10.10.10">
    <property type="entry name" value="Winged helix-like DNA-binding domain superfamily/Winged helix DNA-binding domain"/>
    <property type="match status" value="1"/>
</dbReference>
<feature type="domain" description="HTH lysR-type" evidence="5">
    <location>
        <begin position="1"/>
        <end position="58"/>
    </location>
</feature>
<reference evidence="6" key="2">
    <citation type="submission" date="2021-04" db="EMBL/GenBank/DDBJ databases">
        <authorList>
            <person name="Gilroy R."/>
        </authorList>
    </citation>
    <scope>NUCLEOTIDE SEQUENCE</scope>
    <source>
        <strain evidence="6">CHK188-4685</strain>
    </source>
</reference>
<dbReference type="Pfam" id="PF00126">
    <property type="entry name" value="HTH_1"/>
    <property type="match status" value="1"/>
</dbReference>
<dbReference type="InterPro" id="IPR036388">
    <property type="entry name" value="WH-like_DNA-bd_sf"/>
</dbReference>
<dbReference type="PANTHER" id="PTHR30419:SF8">
    <property type="entry name" value="NITROGEN ASSIMILATION TRANSCRIPTIONAL ACTIVATOR-RELATED"/>
    <property type="match status" value="1"/>
</dbReference>
<proteinExistence type="inferred from homology"/>
<dbReference type="InterPro" id="IPR036390">
    <property type="entry name" value="WH_DNA-bd_sf"/>
</dbReference>
<dbReference type="InterPro" id="IPR000847">
    <property type="entry name" value="LysR_HTH_N"/>
</dbReference>
<evidence type="ECO:0000256" key="2">
    <source>
        <dbReference type="ARBA" id="ARBA00023015"/>
    </source>
</evidence>
<keyword evidence="2" id="KW-0805">Transcription regulation</keyword>
<dbReference type="PROSITE" id="PS50931">
    <property type="entry name" value="HTH_LYSR"/>
    <property type="match status" value="1"/>
</dbReference>
<dbReference type="SUPFAM" id="SSF53850">
    <property type="entry name" value="Periplasmic binding protein-like II"/>
    <property type="match status" value="1"/>
</dbReference>
<dbReference type="InterPro" id="IPR050950">
    <property type="entry name" value="HTH-type_LysR_regulators"/>
</dbReference>
<evidence type="ECO:0000313" key="6">
    <source>
        <dbReference type="EMBL" id="HJB07756.1"/>
    </source>
</evidence>
<dbReference type="InterPro" id="IPR005119">
    <property type="entry name" value="LysR_subst-bd"/>
</dbReference>
<dbReference type="Gene3D" id="3.40.190.290">
    <property type="match status" value="1"/>
</dbReference>
<dbReference type="GO" id="GO:0003700">
    <property type="term" value="F:DNA-binding transcription factor activity"/>
    <property type="evidence" value="ECO:0007669"/>
    <property type="project" value="InterPro"/>
</dbReference>
<dbReference type="GO" id="GO:0005829">
    <property type="term" value="C:cytosol"/>
    <property type="evidence" value="ECO:0007669"/>
    <property type="project" value="TreeGrafter"/>
</dbReference>
<organism evidence="6 7">
    <name type="scientific">Candidatus Enterocloster faecavium</name>
    <dbReference type="NCBI Taxonomy" id="2838560"/>
    <lineage>
        <taxon>Bacteria</taxon>
        <taxon>Bacillati</taxon>
        <taxon>Bacillota</taxon>
        <taxon>Clostridia</taxon>
        <taxon>Lachnospirales</taxon>
        <taxon>Lachnospiraceae</taxon>
        <taxon>Enterocloster</taxon>
    </lineage>
</organism>
<gene>
    <name evidence="6" type="ORF">H9716_07820</name>
</gene>
<sequence length="359" mass="40721">MTSKELLYVKTIAELGNMSKAAKKLFIAQPSLSQAVQRLEESLGAPLFNRTPGGLTLTHIGEKYYQIATQILKIYRDFEVFVSDENNLKTGRIHFGVTTHLGSIVLPKILPVFHRKCPSVEVRITEANSTVLEEKLIAGELDFIVIHSAPVCERVGFHYERMRRDPFLIVTGQDHPLQHKANILPNYPFPVLDLKHIREEPFLLLTKPQRIRQISDGILKNAGIIQPKIALTLGNYRTAQLLATEGYGITFVPMSYSQGVAYDKEPLFFSIPEQYEPYWSLSVATIPETYLSKADLYFIHLMRGVYTPPPAHQSQLNNNQALKHPFCKSFTQCLCLDQSVLITKKAAPSFRKTQLFYSE</sequence>
<dbReference type="SUPFAM" id="SSF46785">
    <property type="entry name" value="Winged helix' DNA-binding domain"/>
    <property type="match status" value="1"/>
</dbReference>
<evidence type="ECO:0000259" key="5">
    <source>
        <dbReference type="PROSITE" id="PS50931"/>
    </source>
</evidence>
<dbReference type="EMBL" id="DWYS01000094">
    <property type="protein sequence ID" value="HJB07756.1"/>
    <property type="molecule type" value="Genomic_DNA"/>
</dbReference>